<dbReference type="EMBL" id="QGNW01000058">
    <property type="protein sequence ID" value="RVX04975.1"/>
    <property type="molecule type" value="Genomic_DNA"/>
</dbReference>
<dbReference type="AlphaFoldDB" id="A0A438J7P3"/>
<evidence type="ECO:0000313" key="2">
    <source>
        <dbReference type="Proteomes" id="UP000288805"/>
    </source>
</evidence>
<dbReference type="Proteomes" id="UP000288805">
    <property type="component" value="Unassembled WGS sequence"/>
</dbReference>
<comment type="caution">
    <text evidence="1">The sequence shown here is derived from an EMBL/GenBank/DDBJ whole genome shotgun (WGS) entry which is preliminary data.</text>
</comment>
<gene>
    <name evidence="1" type="ORF">CK203_019304</name>
</gene>
<organism evidence="1 2">
    <name type="scientific">Vitis vinifera</name>
    <name type="common">Grape</name>
    <dbReference type="NCBI Taxonomy" id="29760"/>
    <lineage>
        <taxon>Eukaryota</taxon>
        <taxon>Viridiplantae</taxon>
        <taxon>Streptophyta</taxon>
        <taxon>Embryophyta</taxon>
        <taxon>Tracheophyta</taxon>
        <taxon>Spermatophyta</taxon>
        <taxon>Magnoliopsida</taxon>
        <taxon>eudicotyledons</taxon>
        <taxon>Gunneridae</taxon>
        <taxon>Pentapetalae</taxon>
        <taxon>rosids</taxon>
        <taxon>Vitales</taxon>
        <taxon>Vitaceae</taxon>
        <taxon>Viteae</taxon>
        <taxon>Vitis</taxon>
    </lineage>
</organism>
<protein>
    <submittedName>
        <fullName evidence="1">Uncharacterized protein</fullName>
    </submittedName>
</protein>
<evidence type="ECO:0000313" key="1">
    <source>
        <dbReference type="EMBL" id="RVX04975.1"/>
    </source>
</evidence>
<name>A0A438J7P3_VITVI</name>
<proteinExistence type="predicted"/>
<reference evidence="1 2" key="1">
    <citation type="journal article" date="2018" name="PLoS Genet.">
        <title>Population sequencing reveals clonal diversity and ancestral inbreeding in the grapevine cultivar Chardonnay.</title>
        <authorList>
            <person name="Roach M.J."/>
            <person name="Johnson D.L."/>
            <person name="Bohlmann J."/>
            <person name="van Vuuren H.J."/>
            <person name="Jones S.J."/>
            <person name="Pretorius I.S."/>
            <person name="Schmidt S.A."/>
            <person name="Borneman A.R."/>
        </authorList>
    </citation>
    <scope>NUCLEOTIDE SEQUENCE [LARGE SCALE GENOMIC DNA]</scope>
    <source>
        <strain evidence="2">cv. Chardonnay</strain>
        <tissue evidence="1">Leaf</tissue>
    </source>
</reference>
<sequence>MEELVDILGCKVESLPSKYLRLPLGVTFKLTIVWDLVGEDAKKAHKVEETIPVERGTLNSYQKYLV</sequence>
<accession>A0A438J7P3</accession>